<dbReference type="RefSeq" id="WP_013176173.1">
    <property type="nucleotide sequence ID" value="NC_014220.1"/>
</dbReference>
<comment type="subcellular location">
    <subcellularLocation>
        <location evidence="1">Cell membrane</location>
        <topology evidence="1">Multi-pass membrane protein</topology>
    </subcellularLocation>
</comment>
<dbReference type="NCBIfam" id="NF045973">
    <property type="entry name" value="conju_CD1115"/>
    <property type="match status" value="1"/>
</dbReference>
<dbReference type="STRING" id="643648.Slip_2024"/>
<evidence type="ECO:0000256" key="3">
    <source>
        <dbReference type="ARBA" id="ARBA00022475"/>
    </source>
</evidence>
<evidence type="ECO:0000256" key="6">
    <source>
        <dbReference type="ARBA" id="ARBA00023136"/>
    </source>
</evidence>
<feature type="compositionally biased region" description="Basic and acidic residues" evidence="7">
    <location>
        <begin position="639"/>
        <end position="657"/>
    </location>
</feature>
<proteinExistence type="inferred from homology"/>
<dbReference type="Gene3D" id="3.40.50.300">
    <property type="entry name" value="P-loop containing nucleotide triphosphate hydrolases"/>
    <property type="match status" value="2"/>
</dbReference>
<keyword evidence="4 8" id="KW-0812">Transmembrane</keyword>
<dbReference type="KEGG" id="slp:Slip_2024"/>
<dbReference type="Proteomes" id="UP000000378">
    <property type="component" value="Chromosome"/>
</dbReference>
<dbReference type="PANTHER" id="PTHR37937">
    <property type="entry name" value="CONJUGATIVE TRANSFER: DNA TRANSPORT"/>
    <property type="match status" value="1"/>
</dbReference>
<dbReference type="Pfam" id="PF02534">
    <property type="entry name" value="T4SS-DNA_transf"/>
    <property type="match status" value="1"/>
</dbReference>
<keyword evidence="3" id="KW-1003">Cell membrane</keyword>
<gene>
    <name evidence="10" type="ordered locus">Slip_2024</name>
</gene>
<dbReference type="InterPro" id="IPR001763">
    <property type="entry name" value="Rhodanese-like_dom"/>
</dbReference>
<dbReference type="PANTHER" id="PTHR37937:SF1">
    <property type="entry name" value="CONJUGATIVE TRANSFER: DNA TRANSPORT"/>
    <property type="match status" value="1"/>
</dbReference>
<evidence type="ECO:0000256" key="2">
    <source>
        <dbReference type="ARBA" id="ARBA00008806"/>
    </source>
</evidence>
<evidence type="ECO:0000259" key="9">
    <source>
        <dbReference type="PROSITE" id="PS50206"/>
    </source>
</evidence>
<evidence type="ECO:0000256" key="1">
    <source>
        <dbReference type="ARBA" id="ARBA00004651"/>
    </source>
</evidence>
<dbReference type="InterPro" id="IPR051539">
    <property type="entry name" value="T4SS-coupling_protein"/>
</dbReference>
<evidence type="ECO:0000256" key="7">
    <source>
        <dbReference type="SAM" id="MobiDB-lite"/>
    </source>
</evidence>
<dbReference type="EMBL" id="CP002048">
    <property type="protein sequence ID" value="ADI02771.1"/>
    <property type="molecule type" value="Genomic_DNA"/>
</dbReference>
<sequence>MQRAALVKWLAIGILAITMLMVATMYPYGVLFVLVLAGGAALQPRYGTRAWMPAVLSVGLAVIFVFMTWSALNFRQEMKQVLSIKPGQSVPVESGPVRVNIGLMLSSTPFDKIPLPEKAGRAGLLGGVILGAILAVGYRQGTEHGPDRVHGLKVASGAAQKGTSRWAGDADVAKVAEFGPPKEGKYGGGTIVGKLRGRIVRLQPEKSKPPLPQHACVVAGTGAGKSFSFVIPNVVSAAMEGESVVVTDPKGELACTLGPWLKSKGYKVYLFNLGNPEWSMCWNPVMECQDDEEITAFATAIVQNAARDNSGYFVMKEIQLLKALIYLLRADFPVEQAHLRSALSLLSWPKEALDRRFSEAYRVGRLPQVGYEEWCGSVSSNYDNAVSGLTAKLGVVRAESVAKLLSRHEIDLSAIGREKAVLFCVLPIGAGHLKPVLASFYYFFFRRLYGLAAENGGRLPNPTRFILDEFANVGQIPGFVEVISTARSLGIKIQFVLQGLKQLQDVYGGPEAIMANCPIQLFLGGDDATTTRYFSSRLGEAAVYAESERKDVTMPWNRIEIPKRTETIVRRALMEPEELSRMDPMAAVCLVRWCLPMYLQKLGWTELPQSKDILSLAVAKLSELQPARPDVVVDLPEIPEGRNDEAPDRDRSFERGSDLNADGGIGDFLKSPKDEPENPDYL</sequence>
<organism evidence="10 11">
    <name type="scientific">Syntrophothermus lipocalidus (strain DSM 12680 / TGB-C1)</name>
    <dbReference type="NCBI Taxonomy" id="643648"/>
    <lineage>
        <taxon>Bacteria</taxon>
        <taxon>Bacillati</taxon>
        <taxon>Bacillota</taxon>
        <taxon>Clostridia</taxon>
        <taxon>Eubacteriales</taxon>
        <taxon>Syntrophomonadaceae</taxon>
        <taxon>Syntrophothermus</taxon>
    </lineage>
</organism>
<reference evidence="11" key="1">
    <citation type="journal article" date="2010" name="Stand. Genomic Sci.">
        <title>Complete genome sequence of Syntrophothermus lipocalidus type strain (TGB-C1T).</title>
        <authorList>
            <consortium name="US DOE Joint Genome Institute (JGI-PGF)"/>
            <person name="Djao O."/>
            <person name="Zhang X."/>
            <person name="Lucas S."/>
            <person name="Lapidus A."/>
            <person name="Glavina Del Rio T."/>
            <person name="Nolan M."/>
            <person name="Tice H."/>
            <person name="Cheng J."/>
            <person name="Han C."/>
            <person name="Tapia R."/>
            <person name="Goodwin L."/>
            <person name="Pitluck S."/>
            <person name="Liolios K."/>
            <person name="Ivanova N."/>
            <person name="Mavromatis K."/>
            <person name="Mikhailova N."/>
            <person name="Ovchinnikova G."/>
            <person name="Pati A."/>
            <person name="Brambilla E."/>
            <person name="Chen A."/>
            <person name="Palaniappan K."/>
            <person name="Land M."/>
            <person name="Hauser L."/>
            <person name="Chang Y."/>
            <person name="Jeffries C."/>
            <person name="Rohde M."/>
            <person name="Sikorski J."/>
            <person name="Spring S."/>
            <person name="Goker M."/>
            <person name="Detter J."/>
            <person name="Woyke T."/>
            <person name="Bristow J."/>
            <person name="Eisen J."/>
            <person name="Markowitz V."/>
            <person name="Hugenholtz P."/>
            <person name="Kyrpides N."/>
            <person name="Klenk H."/>
        </authorList>
    </citation>
    <scope>NUCLEOTIDE SEQUENCE [LARGE SCALE GENOMIC DNA]</scope>
    <source>
        <strain evidence="11">DSM 12680 / TGB-C1</strain>
    </source>
</reference>
<evidence type="ECO:0000313" key="11">
    <source>
        <dbReference type="Proteomes" id="UP000000378"/>
    </source>
</evidence>
<feature type="region of interest" description="Disordered" evidence="7">
    <location>
        <begin position="635"/>
        <end position="682"/>
    </location>
</feature>
<dbReference type="HOGENOM" id="CLU_025491_0_0_9"/>
<dbReference type="PROSITE" id="PS50206">
    <property type="entry name" value="RHODANESE_3"/>
    <property type="match status" value="1"/>
</dbReference>
<feature type="transmembrane region" description="Helical" evidence="8">
    <location>
        <begin position="12"/>
        <end position="38"/>
    </location>
</feature>
<evidence type="ECO:0000256" key="4">
    <source>
        <dbReference type="ARBA" id="ARBA00022692"/>
    </source>
</evidence>
<keyword evidence="11" id="KW-1185">Reference proteome</keyword>
<dbReference type="eggNOG" id="COG3505">
    <property type="taxonomic scope" value="Bacteria"/>
</dbReference>
<keyword evidence="6 8" id="KW-0472">Membrane</keyword>
<name>D7CPZ3_SYNLT</name>
<dbReference type="InterPro" id="IPR003688">
    <property type="entry name" value="TraG/VirD4"/>
</dbReference>
<protein>
    <submittedName>
        <fullName evidence="10">TRAG family protein</fullName>
    </submittedName>
</protein>
<feature type="transmembrane region" description="Helical" evidence="8">
    <location>
        <begin position="50"/>
        <end position="72"/>
    </location>
</feature>
<evidence type="ECO:0000256" key="8">
    <source>
        <dbReference type="SAM" id="Phobius"/>
    </source>
</evidence>
<comment type="similarity">
    <text evidence="2">Belongs to the VirD4/TraG family.</text>
</comment>
<dbReference type="InterPro" id="IPR027417">
    <property type="entry name" value="P-loop_NTPase"/>
</dbReference>
<keyword evidence="5 8" id="KW-1133">Transmembrane helix</keyword>
<feature type="domain" description="Rhodanese" evidence="9">
    <location>
        <begin position="244"/>
        <end position="287"/>
    </location>
</feature>
<dbReference type="GO" id="GO:0005886">
    <property type="term" value="C:plasma membrane"/>
    <property type="evidence" value="ECO:0007669"/>
    <property type="project" value="UniProtKB-SubCell"/>
</dbReference>
<evidence type="ECO:0000313" key="10">
    <source>
        <dbReference type="EMBL" id="ADI02771.1"/>
    </source>
</evidence>
<reference evidence="10 11" key="2">
    <citation type="journal article" date="2010" name="Stand. Genomic Sci.">
        <title>Complete genome sequence of Syntrophothermus lipocalidus type strain (TGB-C1).</title>
        <authorList>
            <person name="Djao O.D."/>
            <person name="Zhang X."/>
            <person name="Lucas S."/>
            <person name="Lapidus A."/>
            <person name="Del Rio T.G."/>
            <person name="Nolan M."/>
            <person name="Tice H."/>
            <person name="Cheng J.F."/>
            <person name="Han C."/>
            <person name="Tapia R."/>
            <person name="Goodwin L."/>
            <person name="Pitluck S."/>
            <person name="Liolios K."/>
            <person name="Ivanova N."/>
            <person name="Mavromatis K."/>
            <person name="Mikhailova N."/>
            <person name="Ovchinnikova G."/>
            <person name="Pati A."/>
            <person name="Brambilla E."/>
            <person name="Chen A."/>
            <person name="Palaniappan K."/>
            <person name="Land M."/>
            <person name="Hauser L."/>
            <person name="Chang Y.J."/>
            <person name="Jeffries C.D."/>
            <person name="Rohde M."/>
            <person name="Sikorski J."/>
            <person name="Spring S."/>
            <person name="Goker M."/>
            <person name="Detter J.C."/>
            <person name="Woyke T."/>
            <person name="Bristow J."/>
            <person name="Eisen J.A."/>
            <person name="Markowitz V."/>
            <person name="Hugenholtz P."/>
            <person name="Kyrpides N.C."/>
            <person name="Klenk H.P."/>
        </authorList>
    </citation>
    <scope>NUCLEOTIDE SEQUENCE [LARGE SCALE GENOMIC DNA]</scope>
    <source>
        <strain evidence="11">DSM 12680 / TGB-C1</strain>
    </source>
</reference>
<evidence type="ECO:0000256" key="5">
    <source>
        <dbReference type="ARBA" id="ARBA00022989"/>
    </source>
</evidence>
<accession>D7CPZ3</accession>
<dbReference type="SUPFAM" id="SSF52540">
    <property type="entry name" value="P-loop containing nucleoside triphosphate hydrolases"/>
    <property type="match status" value="1"/>
</dbReference>
<dbReference type="CDD" id="cd01127">
    <property type="entry name" value="TrwB_TraG_TraD_VirD4"/>
    <property type="match status" value="1"/>
</dbReference>
<dbReference type="AlphaFoldDB" id="D7CPZ3"/>